<reference evidence="3" key="1">
    <citation type="submission" date="2015-07" db="EMBL/GenBank/DDBJ databases">
        <authorList>
            <person name="Ju K.-S."/>
            <person name="Doroghazi J.R."/>
            <person name="Metcalf W.W."/>
        </authorList>
    </citation>
    <scope>NUCLEOTIDE SEQUENCE [LARGE SCALE GENOMIC DNA]</scope>
    <source>
        <strain evidence="3">NRRL ISP-5002</strain>
    </source>
</reference>
<keyword evidence="3" id="KW-1185">Reference proteome</keyword>
<proteinExistence type="predicted"/>
<dbReference type="PATRIC" id="fig|66876.3.peg.5625"/>
<organism evidence="2 3">
    <name type="scientific">Streptomyces chattanoogensis</name>
    <dbReference type="NCBI Taxonomy" id="66876"/>
    <lineage>
        <taxon>Bacteria</taxon>
        <taxon>Bacillati</taxon>
        <taxon>Actinomycetota</taxon>
        <taxon>Actinomycetes</taxon>
        <taxon>Kitasatosporales</taxon>
        <taxon>Streptomycetaceae</taxon>
        <taxon>Streptomyces</taxon>
    </lineage>
</organism>
<gene>
    <name evidence="2" type="ORF">ADL29_25645</name>
</gene>
<dbReference type="AlphaFoldDB" id="A0A0N0XV06"/>
<dbReference type="Proteomes" id="UP000037982">
    <property type="component" value="Unassembled WGS sequence"/>
</dbReference>
<evidence type="ECO:0000313" key="2">
    <source>
        <dbReference type="EMBL" id="KPC61166.1"/>
    </source>
</evidence>
<protein>
    <submittedName>
        <fullName evidence="2">Uncharacterized protein</fullName>
    </submittedName>
</protein>
<sequence>MTAEQAQPLYTPATHAPWREILRHRWSGRHDRALVLSSPDGEHEVLWPRRRGRRGRSPYDTAEDEAVAMWDPAARKLRGGYDRAYHVSLAERPATRAVRLRDEYGPEPVEVRLQWWVHDPAQVVRARTGDGWDAVRKDLDGRLRDLESAYASAGRPLGAAEVQERLAGAQELADCGLTYRVTDVRSRDADGELLLAPAGGGGLPHAWTASRREEYDFCLQAVRGGPASLAALWLLRHPDQVPDVLNWVAGNQGLVREEPNWQDEMAGLLRKLTEEEQGELSKVLRDRLVSLGRRVPPQSEPQGGGSGRPWDRPGRPPV</sequence>
<accession>A0A0N0XV06</accession>
<feature type="compositionally biased region" description="Basic and acidic residues" evidence="1">
    <location>
        <begin position="309"/>
        <end position="318"/>
    </location>
</feature>
<comment type="caution">
    <text evidence="2">The sequence shown here is derived from an EMBL/GenBank/DDBJ whole genome shotgun (WGS) entry which is preliminary data.</text>
</comment>
<dbReference type="RefSeq" id="WP_053925944.1">
    <property type="nucleotide sequence ID" value="NZ_LGKG01000151.1"/>
</dbReference>
<evidence type="ECO:0000256" key="1">
    <source>
        <dbReference type="SAM" id="MobiDB-lite"/>
    </source>
</evidence>
<feature type="region of interest" description="Disordered" evidence="1">
    <location>
        <begin position="291"/>
        <end position="318"/>
    </location>
</feature>
<evidence type="ECO:0000313" key="3">
    <source>
        <dbReference type="Proteomes" id="UP000037982"/>
    </source>
</evidence>
<name>A0A0N0XV06_9ACTN</name>
<dbReference type="EMBL" id="LGKG01000151">
    <property type="protein sequence ID" value="KPC61166.1"/>
    <property type="molecule type" value="Genomic_DNA"/>
</dbReference>